<evidence type="ECO:0000313" key="4">
    <source>
        <dbReference type="Proteomes" id="UP001321542"/>
    </source>
</evidence>
<dbReference type="SUPFAM" id="SSF51735">
    <property type="entry name" value="NAD(P)-binding Rossmann-fold domains"/>
    <property type="match status" value="1"/>
</dbReference>
<proteinExistence type="predicted"/>
<evidence type="ECO:0000256" key="1">
    <source>
        <dbReference type="SAM" id="MobiDB-lite"/>
    </source>
</evidence>
<evidence type="ECO:0000259" key="2">
    <source>
        <dbReference type="SMART" id="SM00881"/>
    </source>
</evidence>
<organism evidence="3 4">
    <name type="scientific">Streptomyces graminofaciens</name>
    <dbReference type="NCBI Taxonomy" id="68212"/>
    <lineage>
        <taxon>Bacteria</taxon>
        <taxon>Bacillati</taxon>
        <taxon>Actinomycetota</taxon>
        <taxon>Actinomycetes</taxon>
        <taxon>Kitasatosporales</taxon>
        <taxon>Streptomycetaceae</taxon>
        <taxon>Streptomyces</taxon>
    </lineage>
</organism>
<keyword evidence="4" id="KW-1185">Reference proteome</keyword>
<evidence type="ECO:0000313" key="3">
    <source>
        <dbReference type="EMBL" id="BBC38203.1"/>
    </source>
</evidence>
<reference evidence="3 4" key="2">
    <citation type="journal article" date="2023" name="ChemBioChem">
        <title>Acyltransferase Domain Exchange between Two Independent Type I Polyketide Synthases in the Same Producer Strain of Macrolide Antibiotics.</title>
        <authorList>
            <person name="Kudo F."/>
            <person name="Kishikawa K."/>
            <person name="Tsuboi K."/>
            <person name="Kido T."/>
            <person name="Usui T."/>
            <person name="Hashimoto J."/>
            <person name="Shin-Ya K."/>
            <person name="Miyanaga A."/>
            <person name="Eguchi T."/>
        </authorList>
    </citation>
    <scope>NUCLEOTIDE SEQUENCE [LARGE SCALE GENOMIC DNA]</scope>
    <source>
        <strain evidence="3 4">A-8890</strain>
    </source>
</reference>
<feature type="region of interest" description="Disordered" evidence="1">
    <location>
        <begin position="1"/>
        <end position="53"/>
    </location>
</feature>
<feature type="domain" description="CoA-binding" evidence="2">
    <location>
        <begin position="163"/>
        <end position="256"/>
    </location>
</feature>
<dbReference type="InterPro" id="IPR036291">
    <property type="entry name" value="NAD(P)-bd_dom_sf"/>
</dbReference>
<gene>
    <name evidence="3" type="ORF">SGFS_094970</name>
</gene>
<dbReference type="SMART" id="SM00881">
    <property type="entry name" value="CoA_binding"/>
    <property type="match status" value="1"/>
</dbReference>
<dbReference type="Pfam" id="PF13380">
    <property type="entry name" value="CoA_binding_2"/>
    <property type="match status" value="1"/>
</dbReference>
<feature type="region of interest" description="Disordered" evidence="1">
    <location>
        <begin position="96"/>
        <end position="150"/>
    </location>
</feature>
<dbReference type="Gene3D" id="3.40.50.720">
    <property type="entry name" value="NAD(P)-binding Rossmann-like Domain"/>
    <property type="match status" value="1"/>
</dbReference>
<name>A0ABM7FN64_9ACTN</name>
<sequence>MRVDSGQGPAELGGFARPGVGDTQHGPSVGGRTPERSTESGIPDLRRVVGTQSGIPDLRRVVGTQSGIPDLRRVVGTQSGIPDLRHVVGAENAVPDPGASFVREPGASSVSEPVPGMAGRSSLLPQAASSRESARRRDHSAHPAAPQRRRHMYGDQATVRKILTELGDTWAVVGLSTNRQRAAYGVAEVLQRYGKRVVPVHPKAETVHGEQGYASLSDIPFPVDVVDVFVNSDLAGRVADEAARIGAEAVWFQLGVIDEEAYERTRAAGLDMVMDRCPAIEIPRLG</sequence>
<dbReference type="InterPro" id="IPR003781">
    <property type="entry name" value="CoA-bd"/>
</dbReference>
<dbReference type="PANTHER" id="PTHR33303">
    <property type="entry name" value="CYTOPLASMIC PROTEIN-RELATED"/>
    <property type="match status" value="1"/>
</dbReference>
<protein>
    <recommendedName>
        <fullName evidence="2">CoA-binding domain-containing protein</fullName>
    </recommendedName>
</protein>
<dbReference type="EMBL" id="AP018448">
    <property type="protein sequence ID" value="BBC38203.1"/>
    <property type="molecule type" value="Genomic_DNA"/>
</dbReference>
<dbReference type="PANTHER" id="PTHR33303:SF2">
    <property type="entry name" value="COA-BINDING DOMAIN-CONTAINING PROTEIN"/>
    <property type="match status" value="1"/>
</dbReference>
<accession>A0ABM7FN64</accession>
<reference evidence="3 4" key="1">
    <citation type="journal article" date="2010" name="ChemBioChem">
        <title>Cloning and characterization of the biosynthetic gene cluster of 16-membered macrolide antibiotic FD-891: involvement of a dual functional cytochrome P450 monooxygenase catalyzing epoxidation and hydroxylation.</title>
        <authorList>
            <person name="Kudo F."/>
            <person name="Motegi A."/>
            <person name="Mizoue K."/>
            <person name="Eguchi T."/>
        </authorList>
    </citation>
    <scope>NUCLEOTIDE SEQUENCE [LARGE SCALE GENOMIC DNA]</scope>
    <source>
        <strain evidence="3 4">A-8890</strain>
    </source>
</reference>
<dbReference type="Proteomes" id="UP001321542">
    <property type="component" value="Chromosome"/>
</dbReference>